<protein>
    <submittedName>
        <fullName evidence="6">LysR family transcriptional regulator</fullName>
    </submittedName>
</protein>
<sequence length="308" mass="34690">MNLAKTDLNLFVVFDVIYQEGNLTRASERLHLSQPAVSHALARLRERFNDPLFERSGKHMVPTPLAKAIIERVRLALAELESTFSEGLIFEPSHSSRQFTLAMRDLLEATALPALMSHIQPQAPGIQLRSVRQRRRDLSATLRAGSVDFAADVLLPVASDIDHQRIGEQQLAVLLKRDHPALTQPWDADTYLGWGHILVSSRPDGPGVEDLALNREGLERRIALRCQNYYAALKVAAETGLLLTLPTDYAHQLAQEQPQQWLVKPFPVAAAVLEVHLYWHQKALRDPALAWLQQQILTVLQETRLTRV</sequence>
<evidence type="ECO:0000313" key="7">
    <source>
        <dbReference type="Proteomes" id="UP000202440"/>
    </source>
</evidence>
<comment type="similarity">
    <text evidence="1">Belongs to the LysR transcriptional regulatory family.</text>
</comment>
<keyword evidence="3" id="KW-0238">DNA-binding</keyword>
<dbReference type="Gene3D" id="3.40.190.10">
    <property type="entry name" value="Periplasmic binding protein-like II"/>
    <property type="match status" value="2"/>
</dbReference>
<dbReference type="RefSeq" id="WP_094059080.1">
    <property type="nucleotide sequence ID" value="NZ_CP022530.1"/>
</dbReference>
<dbReference type="PANTHER" id="PTHR30118">
    <property type="entry name" value="HTH-TYPE TRANSCRIPTIONAL REGULATOR LEUO-RELATED"/>
    <property type="match status" value="1"/>
</dbReference>
<dbReference type="KEGG" id="bsan:CHH28_03915"/>
<reference evidence="6 7" key="1">
    <citation type="submission" date="2017-07" db="EMBL/GenBank/DDBJ databases">
        <title>Annotated genome sequence of Bacterioplanes sanyensis isolated from Red Sea.</title>
        <authorList>
            <person name="Rehman Z.U."/>
        </authorList>
    </citation>
    <scope>NUCLEOTIDE SEQUENCE [LARGE SCALE GENOMIC DNA]</scope>
    <source>
        <strain evidence="6 7">NV9</strain>
    </source>
</reference>
<proteinExistence type="inferred from homology"/>
<dbReference type="InterPro" id="IPR036390">
    <property type="entry name" value="WH_DNA-bd_sf"/>
</dbReference>
<dbReference type="GO" id="GO:0003700">
    <property type="term" value="F:DNA-binding transcription factor activity"/>
    <property type="evidence" value="ECO:0007669"/>
    <property type="project" value="InterPro"/>
</dbReference>
<dbReference type="InterPro" id="IPR050389">
    <property type="entry name" value="LysR-type_TF"/>
</dbReference>
<dbReference type="EMBL" id="CP022530">
    <property type="protein sequence ID" value="ASP37871.1"/>
    <property type="molecule type" value="Genomic_DNA"/>
</dbReference>
<evidence type="ECO:0000256" key="3">
    <source>
        <dbReference type="ARBA" id="ARBA00023125"/>
    </source>
</evidence>
<dbReference type="AlphaFoldDB" id="A0A222FHI3"/>
<evidence type="ECO:0000256" key="4">
    <source>
        <dbReference type="ARBA" id="ARBA00023163"/>
    </source>
</evidence>
<evidence type="ECO:0000256" key="2">
    <source>
        <dbReference type="ARBA" id="ARBA00023015"/>
    </source>
</evidence>
<dbReference type="InterPro" id="IPR005119">
    <property type="entry name" value="LysR_subst-bd"/>
</dbReference>
<organism evidence="6 7">
    <name type="scientific">Bacterioplanes sanyensis</name>
    <dbReference type="NCBI Taxonomy" id="1249553"/>
    <lineage>
        <taxon>Bacteria</taxon>
        <taxon>Pseudomonadati</taxon>
        <taxon>Pseudomonadota</taxon>
        <taxon>Gammaproteobacteria</taxon>
        <taxon>Oceanospirillales</taxon>
        <taxon>Oceanospirillaceae</taxon>
        <taxon>Bacterioplanes</taxon>
    </lineage>
</organism>
<dbReference type="CDD" id="cd08417">
    <property type="entry name" value="PBP2_Nitroaromatics_like"/>
    <property type="match status" value="1"/>
</dbReference>
<dbReference type="SUPFAM" id="SSF53850">
    <property type="entry name" value="Periplasmic binding protein-like II"/>
    <property type="match status" value="1"/>
</dbReference>
<dbReference type="Gene3D" id="1.10.10.10">
    <property type="entry name" value="Winged helix-like DNA-binding domain superfamily/Winged helix DNA-binding domain"/>
    <property type="match status" value="1"/>
</dbReference>
<evidence type="ECO:0000259" key="5">
    <source>
        <dbReference type="PROSITE" id="PS50931"/>
    </source>
</evidence>
<dbReference type="InterPro" id="IPR000847">
    <property type="entry name" value="LysR_HTH_N"/>
</dbReference>
<dbReference type="Pfam" id="PF00126">
    <property type="entry name" value="HTH_1"/>
    <property type="match status" value="1"/>
</dbReference>
<dbReference type="PROSITE" id="PS50931">
    <property type="entry name" value="HTH_LYSR"/>
    <property type="match status" value="1"/>
</dbReference>
<keyword evidence="7" id="KW-1185">Reference proteome</keyword>
<dbReference type="OrthoDB" id="8839911at2"/>
<dbReference type="SUPFAM" id="SSF46785">
    <property type="entry name" value="Winged helix' DNA-binding domain"/>
    <property type="match status" value="1"/>
</dbReference>
<evidence type="ECO:0000313" key="6">
    <source>
        <dbReference type="EMBL" id="ASP37871.1"/>
    </source>
</evidence>
<dbReference type="PANTHER" id="PTHR30118:SF15">
    <property type="entry name" value="TRANSCRIPTIONAL REGULATORY PROTEIN"/>
    <property type="match status" value="1"/>
</dbReference>
<dbReference type="GO" id="GO:0003677">
    <property type="term" value="F:DNA binding"/>
    <property type="evidence" value="ECO:0007669"/>
    <property type="project" value="UniProtKB-KW"/>
</dbReference>
<feature type="domain" description="HTH lysR-type" evidence="5">
    <location>
        <begin position="6"/>
        <end position="63"/>
    </location>
</feature>
<dbReference type="InterPro" id="IPR036388">
    <property type="entry name" value="WH-like_DNA-bd_sf"/>
</dbReference>
<dbReference type="PRINTS" id="PR00039">
    <property type="entry name" value="HTHLYSR"/>
</dbReference>
<gene>
    <name evidence="6" type="ORF">CHH28_03915</name>
</gene>
<keyword evidence="2" id="KW-0805">Transcription regulation</keyword>
<dbReference type="InterPro" id="IPR037402">
    <property type="entry name" value="YidZ_PBP2"/>
</dbReference>
<evidence type="ECO:0000256" key="1">
    <source>
        <dbReference type="ARBA" id="ARBA00009437"/>
    </source>
</evidence>
<dbReference type="Proteomes" id="UP000202440">
    <property type="component" value="Chromosome"/>
</dbReference>
<dbReference type="Pfam" id="PF03466">
    <property type="entry name" value="LysR_substrate"/>
    <property type="match status" value="1"/>
</dbReference>
<accession>A0A222FHI3</accession>
<keyword evidence="4" id="KW-0804">Transcription</keyword>
<name>A0A222FHI3_9GAMM</name>